<evidence type="ECO:0000313" key="3">
    <source>
        <dbReference type="Proteomes" id="UP000601435"/>
    </source>
</evidence>
<sequence length="159" mass="16676">VATTVSVSEPSAEGAKRRRLNVVPGDRASDEPPTLTIPSSDAASTEEPPRCLRSSLDEMPLRFAPTGILYSKAENGQQKGPFKVGGLERAPRSGEHPFEALQTGAFKTKALKTEGVLSGANGRQNQFALAAKSFQGPPTVKPAGAIGDGLESLESKAFE</sequence>
<accession>A0A812U5Q0</accession>
<feature type="compositionally biased region" description="Basic and acidic residues" evidence="1">
    <location>
        <begin position="89"/>
        <end position="98"/>
    </location>
</feature>
<dbReference type="AlphaFoldDB" id="A0A812U5Q0"/>
<comment type="caution">
    <text evidence="2">The sequence shown here is derived from an EMBL/GenBank/DDBJ whole genome shotgun (WGS) entry which is preliminary data.</text>
</comment>
<feature type="region of interest" description="Disordered" evidence="1">
    <location>
        <begin position="133"/>
        <end position="159"/>
    </location>
</feature>
<dbReference type="EMBL" id="CAJNJA010026021">
    <property type="protein sequence ID" value="CAE7553347.1"/>
    <property type="molecule type" value="Genomic_DNA"/>
</dbReference>
<organism evidence="2 3">
    <name type="scientific">Symbiodinium necroappetens</name>
    <dbReference type="NCBI Taxonomy" id="1628268"/>
    <lineage>
        <taxon>Eukaryota</taxon>
        <taxon>Sar</taxon>
        <taxon>Alveolata</taxon>
        <taxon>Dinophyceae</taxon>
        <taxon>Suessiales</taxon>
        <taxon>Symbiodiniaceae</taxon>
        <taxon>Symbiodinium</taxon>
    </lineage>
</organism>
<feature type="region of interest" description="Disordered" evidence="1">
    <location>
        <begin position="72"/>
        <end position="100"/>
    </location>
</feature>
<reference evidence="2" key="1">
    <citation type="submission" date="2021-02" db="EMBL/GenBank/DDBJ databases">
        <authorList>
            <person name="Dougan E. K."/>
            <person name="Rhodes N."/>
            <person name="Thang M."/>
            <person name="Chan C."/>
        </authorList>
    </citation>
    <scope>NUCLEOTIDE SEQUENCE</scope>
</reference>
<evidence type="ECO:0000256" key="1">
    <source>
        <dbReference type="SAM" id="MobiDB-lite"/>
    </source>
</evidence>
<keyword evidence="3" id="KW-1185">Reference proteome</keyword>
<proteinExistence type="predicted"/>
<protein>
    <submittedName>
        <fullName evidence="2">Uncharacterized protein</fullName>
    </submittedName>
</protein>
<dbReference type="Proteomes" id="UP000601435">
    <property type="component" value="Unassembled WGS sequence"/>
</dbReference>
<evidence type="ECO:0000313" key="2">
    <source>
        <dbReference type="EMBL" id="CAE7553347.1"/>
    </source>
</evidence>
<dbReference type="OrthoDB" id="425535at2759"/>
<gene>
    <name evidence="2" type="ORF">SNEC2469_LOCUS15948</name>
</gene>
<feature type="region of interest" description="Disordered" evidence="1">
    <location>
        <begin position="1"/>
        <end position="50"/>
    </location>
</feature>
<feature type="non-terminal residue" evidence="2">
    <location>
        <position position="159"/>
    </location>
</feature>
<name>A0A812U5Q0_9DINO</name>